<sequence length="490" mass="50519">MTAPDVVAPEEGALSSALTIADAQTALRDGTLTATGLLREAYATADAVDETLGIYLSRFDETAQAAAAAIDAAFAAGEDPGLLAGIPLGIKDIISTTEGETTAQSLVLDRAWGAGVGDAVVVSRLRAAGAVITGKLTTMEYATGVPDPTKPFPIPRNPWNTDYWTGGSSSGTGNGVAAGAILGGLGTDTGGSIRIPSAFCGITGLKATFGRVPKSGCVPLGYSLDNIGPMARSARDCAIMLNALAGYDASDACAVEVPTEDYLAGLDGDLSGLTIGLDRLLGKAPNRDPAVDAALDAVVDVLTGLGATVVEVELPLWQELNAATRITSRSEAFAYHAPDLRSRWGDYFSATRTGVGAAIAFTGADYVQAQRVRRVGQKAVAALFETVDLIITPTSSVAGWKIDELDSMADRFGSMHTGYWNALGNPALALPMGFSGQPRAGGLPLSLQIIGRPFTESLVLRAGDAYQRVTDWHLLTPAAADRSETAVVAS</sequence>
<dbReference type="GO" id="GO:0003824">
    <property type="term" value="F:catalytic activity"/>
    <property type="evidence" value="ECO:0007669"/>
    <property type="project" value="InterPro"/>
</dbReference>
<dbReference type="AlphaFoldDB" id="A0A917SCR0"/>
<evidence type="ECO:0000313" key="2">
    <source>
        <dbReference type="EMBL" id="GGL69387.1"/>
    </source>
</evidence>
<dbReference type="InterPro" id="IPR036928">
    <property type="entry name" value="AS_sf"/>
</dbReference>
<organism evidence="2 3">
    <name type="scientific">Microlunatus endophyticus</name>
    <dbReference type="NCBI Taxonomy" id="1716077"/>
    <lineage>
        <taxon>Bacteria</taxon>
        <taxon>Bacillati</taxon>
        <taxon>Actinomycetota</taxon>
        <taxon>Actinomycetes</taxon>
        <taxon>Propionibacteriales</taxon>
        <taxon>Propionibacteriaceae</taxon>
        <taxon>Microlunatus</taxon>
    </lineage>
</organism>
<dbReference type="EMBL" id="BMMZ01000007">
    <property type="protein sequence ID" value="GGL69387.1"/>
    <property type="molecule type" value="Genomic_DNA"/>
</dbReference>
<evidence type="ECO:0000313" key="3">
    <source>
        <dbReference type="Proteomes" id="UP000613840"/>
    </source>
</evidence>
<dbReference type="InterPro" id="IPR023631">
    <property type="entry name" value="Amidase_dom"/>
</dbReference>
<dbReference type="InterPro" id="IPR000120">
    <property type="entry name" value="Amidase"/>
</dbReference>
<dbReference type="PANTHER" id="PTHR11895:SF176">
    <property type="entry name" value="AMIDASE AMID-RELATED"/>
    <property type="match status" value="1"/>
</dbReference>
<accession>A0A917SCR0</accession>
<reference evidence="2" key="1">
    <citation type="journal article" date="2014" name="Int. J. Syst. Evol. Microbiol.">
        <title>Complete genome sequence of Corynebacterium casei LMG S-19264T (=DSM 44701T), isolated from a smear-ripened cheese.</title>
        <authorList>
            <consortium name="US DOE Joint Genome Institute (JGI-PGF)"/>
            <person name="Walter F."/>
            <person name="Albersmeier A."/>
            <person name="Kalinowski J."/>
            <person name="Ruckert C."/>
        </authorList>
    </citation>
    <scope>NUCLEOTIDE SEQUENCE</scope>
    <source>
        <strain evidence="2">CGMCC 4.7306</strain>
    </source>
</reference>
<name>A0A917SCR0_9ACTN</name>
<keyword evidence="3" id="KW-1185">Reference proteome</keyword>
<dbReference type="Pfam" id="PF01425">
    <property type="entry name" value="Amidase"/>
    <property type="match status" value="1"/>
</dbReference>
<dbReference type="SUPFAM" id="SSF75304">
    <property type="entry name" value="Amidase signature (AS) enzymes"/>
    <property type="match status" value="1"/>
</dbReference>
<dbReference type="Gene3D" id="3.90.1300.10">
    <property type="entry name" value="Amidase signature (AS) domain"/>
    <property type="match status" value="1"/>
</dbReference>
<dbReference type="PANTHER" id="PTHR11895">
    <property type="entry name" value="TRANSAMIDASE"/>
    <property type="match status" value="1"/>
</dbReference>
<reference evidence="2" key="2">
    <citation type="submission" date="2020-09" db="EMBL/GenBank/DDBJ databases">
        <authorList>
            <person name="Sun Q."/>
            <person name="Zhou Y."/>
        </authorList>
    </citation>
    <scope>NUCLEOTIDE SEQUENCE</scope>
    <source>
        <strain evidence="2">CGMCC 4.7306</strain>
    </source>
</reference>
<proteinExistence type="predicted"/>
<protein>
    <submittedName>
        <fullName evidence="2">Glutamyl-tRNA(Gln) amidotransferase subunit A</fullName>
    </submittedName>
</protein>
<dbReference type="RefSeq" id="WP_229670141.1">
    <property type="nucleotide sequence ID" value="NZ_BMMZ01000007.1"/>
</dbReference>
<gene>
    <name evidence="2" type="primary">gatA</name>
    <name evidence="2" type="ORF">GCM10011575_30000</name>
</gene>
<evidence type="ECO:0000259" key="1">
    <source>
        <dbReference type="Pfam" id="PF01425"/>
    </source>
</evidence>
<feature type="domain" description="Amidase" evidence="1">
    <location>
        <begin position="37"/>
        <end position="460"/>
    </location>
</feature>
<comment type="caution">
    <text evidence="2">The sequence shown here is derived from an EMBL/GenBank/DDBJ whole genome shotgun (WGS) entry which is preliminary data.</text>
</comment>
<dbReference type="Proteomes" id="UP000613840">
    <property type="component" value="Unassembled WGS sequence"/>
</dbReference>